<reference evidence="1" key="1">
    <citation type="submission" date="2006-10" db="EMBL/GenBank/DDBJ databases">
        <title>Complete sequence of Solibacter usitatus Ellin6076.</title>
        <authorList>
            <consortium name="US DOE Joint Genome Institute"/>
            <person name="Copeland A."/>
            <person name="Lucas S."/>
            <person name="Lapidus A."/>
            <person name="Barry K."/>
            <person name="Detter J.C."/>
            <person name="Glavina del Rio T."/>
            <person name="Hammon N."/>
            <person name="Israni S."/>
            <person name="Dalin E."/>
            <person name="Tice H."/>
            <person name="Pitluck S."/>
            <person name="Thompson L.S."/>
            <person name="Brettin T."/>
            <person name="Bruce D."/>
            <person name="Han C."/>
            <person name="Tapia R."/>
            <person name="Gilna P."/>
            <person name="Schmutz J."/>
            <person name="Larimer F."/>
            <person name="Land M."/>
            <person name="Hauser L."/>
            <person name="Kyrpides N."/>
            <person name="Mikhailova N."/>
            <person name="Janssen P.H."/>
            <person name="Kuske C.R."/>
            <person name="Richardson P."/>
        </authorList>
    </citation>
    <scope>NUCLEOTIDE SEQUENCE</scope>
    <source>
        <strain evidence="1">Ellin6076</strain>
    </source>
</reference>
<dbReference type="KEGG" id="sus:Acid_6496"/>
<dbReference type="AlphaFoldDB" id="Q01SF0"/>
<sequence length="191" mass="20925">MALLFLSISACVAADKETPFKAAPAASYASHQSNAQITIGAEPYVMLEKVKLAFGKVDPNQFGILPVLVVIQNDSDKAIKLDRIKVEYVGGNREHVEATPAREVRYLKGTDRPNVITGPTGTAKVLKKKNPLDAWEIEGRSFSAQILPPGQSASGFFYFQTALQHGSSLYINGLYEAATNKELFYFELPMQ</sequence>
<dbReference type="HOGENOM" id="CLU_1420614_0_0_0"/>
<protein>
    <recommendedName>
        <fullName evidence="2">DUF4352 domain-containing protein</fullName>
    </recommendedName>
</protein>
<dbReference type="STRING" id="234267.Acid_6496"/>
<gene>
    <name evidence="1" type="ordered locus">Acid_6496</name>
</gene>
<evidence type="ECO:0000313" key="1">
    <source>
        <dbReference type="EMBL" id="ABJ87420.1"/>
    </source>
</evidence>
<dbReference type="eggNOG" id="ENOG503200P">
    <property type="taxonomic scope" value="Bacteria"/>
</dbReference>
<evidence type="ECO:0008006" key="2">
    <source>
        <dbReference type="Google" id="ProtNLM"/>
    </source>
</evidence>
<accession>Q01SF0</accession>
<dbReference type="InParanoid" id="Q01SF0"/>
<dbReference type="EMBL" id="CP000473">
    <property type="protein sequence ID" value="ABJ87420.1"/>
    <property type="molecule type" value="Genomic_DNA"/>
</dbReference>
<proteinExistence type="predicted"/>
<organism evidence="1">
    <name type="scientific">Solibacter usitatus (strain Ellin6076)</name>
    <dbReference type="NCBI Taxonomy" id="234267"/>
    <lineage>
        <taxon>Bacteria</taxon>
        <taxon>Pseudomonadati</taxon>
        <taxon>Acidobacteriota</taxon>
        <taxon>Terriglobia</taxon>
        <taxon>Bryobacterales</taxon>
        <taxon>Solibacteraceae</taxon>
        <taxon>Candidatus Solibacter</taxon>
    </lineage>
</organism>
<name>Q01SF0_SOLUE</name>